<dbReference type="GO" id="GO:0016926">
    <property type="term" value="P:protein desumoylation"/>
    <property type="evidence" value="ECO:0007669"/>
    <property type="project" value="TreeGrafter"/>
</dbReference>
<evidence type="ECO:0000256" key="4">
    <source>
        <dbReference type="ARBA" id="ARBA00022786"/>
    </source>
</evidence>
<evidence type="ECO:0000256" key="1">
    <source>
        <dbReference type="ARBA" id="ARBA00005234"/>
    </source>
</evidence>
<dbReference type="FunFam" id="1.10.418.20:FF:000001">
    <property type="entry name" value="sentrin-specific protease 6 isoform X1"/>
    <property type="match status" value="1"/>
</dbReference>
<gene>
    <name evidence="8" type="ORF">NP493_494g02029</name>
</gene>
<keyword evidence="3" id="KW-0645">Protease</keyword>
<keyword evidence="2" id="KW-0597">Phosphoprotein</keyword>
<comment type="caution">
    <text evidence="8">The sequence shown here is derived from an EMBL/GenBank/DDBJ whole genome shotgun (WGS) entry which is preliminary data.</text>
</comment>
<dbReference type="EMBL" id="JAODUO010000494">
    <property type="protein sequence ID" value="KAK2179368.1"/>
    <property type="molecule type" value="Genomic_DNA"/>
</dbReference>
<dbReference type="Pfam" id="PF02902">
    <property type="entry name" value="Peptidase_C48"/>
    <property type="match status" value="1"/>
</dbReference>
<protein>
    <recommendedName>
        <fullName evidence="7">Ubiquitin-like protease family profile domain-containing protein</fullName>
    </recommendedName>
</protein>
<sequence length="177" mass="19811">MPSNDSDTNMDNPESAMATSPAVPATPNSKAAPAVVYSVKQPAILIFDSLSGPSRSSVVRTLREYLQVEWDVKKAEAEGPRTFDKDGIRGANPRVPQQTNYSDCGIYILQYVESFFEKPIIDYSIPVKGLADWFPDDRVQKKRAELRELILELQTRLNPDLKYDPTQDGCLSMQAQQ</sequence>
<feature type="compositionally biased region" description="Polar residues" evidence="6">
    <location>
        <begin position="1"/>
        <end position="12"/>
    </location>
</feature>
<feature type="domain" description="Ubiquitin-like protease family profile" evidence="7">
    <location>
        <begin position="1"/>
        <end position="115"/>
    </location>
</feature>
<dbReference type="InterPro" id="IPR038765">
    <property type="entry name" value="Papain-like_cys_pep_sf"/>
</dbReference>
<reference evidence="8" key="1">
    <citation type="journal article" date="2023" name="Mol. Biol. Evol.">
        <title>Third-Generation Sequencing Reveals the Adaptive Role of the Epigenome in Three Deep-Sea Polychaetes.</title>
        <authorList>
            <person name="Perez M."/>
            <person name="Aroh O."/>
            <person name="Sun Y."/>
            <person name="Lan Y."/>
            <person name="Juniper S.K."/>
            <person name="Young C.R."/>
            <person name="Angers B."/>
            <person name="Qian P.Y."/>
        </authorList>
    </citation>
    <scope>NUCLEOTIDE SEQUENCE</scope>
    <source>
        <strain evidence="8">R07B-5</strain>
    </source>
</reference>
<dbReference type="AlphaFoldDB" id="A0AAD9KYY7"/>
<dbReference type="PANTHER" id="PTHR46896:SF3">
    <property type="entry name" value="FI06413P-RELATED"/>
    <property type="match status" value="1"/>
</dbReference>
<dbReference type="PROSITE" id="PS50600">
    <property type="entry name" value="ULP_PROTEASE"/>
    <property type="match status" value="1"/>
</dbReference>
<evidence type="ECO:0000256" key="2">
    <source>
        <dbReference type="ARBA" id="ARBA00022553"/>
    </source>
</evidence>
<dbReference type="InterPro" id="IPR003653">
    <property type="entry name" value="Peptidase_C48_C"/>
</dbReference>
<dbReference type="GO" id="GO:0006508">
    <property type="term" value="P:proteolysis"/>
    <property type="evidence" value="ECO:0007669"/>
    <property type="project" value="UniProtKB-KW"/>
</dbReference>
<evidence type="ECO:0000259" key="7">
    <source>
        <dbReference type="PROSITE" id="PS50600"/>
    </source>
</evidence>
<evidence type="ECO:0000256" key="5">
    <source>
        <dbReference type="ARBA" id="ARBA00022801"/>
    </source>
</evidence>
<keyword evidence="5" id="KW-0378">Hydrolase</keyword>
<dbReference type="Proteomes" id="UP001209878">
    <property type="component" value="Unassembled WGS sequence"/>
</dbReference>
<organism evidence="8 9">
    <name type="scientific">Ridgeia piscesae</name>
    <name type="common">Tubeworm</name>
    <dbReference type="NCBI Taxonomy" id="27915"/>
    <lineage>
        <taxon>Eukaryota</taxon>
        <taxon>Metazoa</taxon>
        <taxon>Spiralia</taxon>
        <taxon>Lophotrochozoa</taxon>
        <taxon>Annelida</taxon>
        <taxon>Polychaeta</taxon>
        <taxon>Sedentaria</taxon>
        <taxon>Canalipalpata</taxon>
        <taxon>Sabellida</taxon>
        <taxon>Siboglinidae</taxon>
        <taxon>Ridgeia</taxon>
    </lineage>
</organism>
<dbReference type="GO" id="GO:0005737">
    <property type="term" value="C:cytoplasm"/>
    <property type="evidence" value="ECO:0007669"/>
    <property type="project" value="TreeGrafter"/>
</dbReference>
<dbReference type="SUPFAM" id="SSF54001">
    <property type="entry name" value="Cysteine proteinases"/>
    <property type="match status" value="1"/>
</dbReference>
<dbReference type="GO" id="GO:0005634">
    <property type="term" value="C:nucleus"/>
    <property type="evidence" value="ECO:0007669"/>
    <property type="project" value="TreeGrafter"/>
</dbReference>
<evidence type="ECO:0000313" key="8">
    <source>
        <dbReference type="EMBL" id="KAK2179368.1"/>
    </source>
</evidence>
<keyword evidence="9" id="KW-1185">Reference proteome</keyword>
<dbReference type="Gene3D" id="1.10.418.20">
    <property type="match status" value="1"/>
</dbReference>
<accession>A0AAD9KYY7</accession>
<keyword evidence="4" id="KW-0833">Ubl conjugation pathway</keyword>
<evidence type="ECO:0000256" key="6">
    <source>
        <dbReference type="SAM" id="MobiDB-lite"/>
    </source>
</evidence>
<evidence type="ECO:0000313" key="9">
    <source>
        <dbReference type="Proteomes" id="UP001209878"/>
    </source>
</evidence>
<evidence type="ECO:0000256" key="3">
    <source>
        <dbReference type="ARBA" id="ARBA00022670"/>
    </source>
</evidence>
<dbReference type="PANTHER" id="PTHR46896">
    <property type="entry name" value="SENTRIN-SPECIFIC PROTEASE"/>
    <property type="match status" value="1"/>
</dbReference>
<dbReference type="GO" id="GO:0070139">
    <property type="term" value="F:SUMO-specific endopeptidase activity"/>
    <property type="evidence" value="ECO:0007669"/>
    <property type="project" value="TreeGrafter"/>
</dbReference>
<feature type="region of interest" description="Disordered" evidence="6">
    <location>
        <begin position="1"/>
        <end position="28"/>
    </location>
</feature>
<proteinExistence type="inferred from homology"/>
<name>A0AAD9KYY7_RIDPI</name>
<comment type="similarity">
    <text evidence="1">Belongs to the peptidase C48 family.</text>
</comment>
<dbReference type="InterPro" id="IPR051947">
    <property type="entry name" value="Sentrin-specific_protease"/>
</dbReference>